<dbReference type="EMBL" id="JAAAHW010003921">
    <property type="protein sequence ID" value="KAF9980023.1"/>
    <property type="molecule type" value="Genomic_DNA"/>
</dbReference>
<name>A0A9P6JLS0_9FUNG</name>
<evidence type="ECO:0000313" key="3">
    <source>
        <dbReference type="Proteomes" id="UP000749646"/>
    </source>
</evidence>
<feature type="region of interest" description="Disordered" evidence="1">
    <location>
        <begin position="19"/>
        <end position="59"/>
    </location>
</feature>
<accession>A0A9P6JLS0</accession>
<reference evidence="2" key="1">
    <citation type="journal article" date="2020" name="Fungal Divers.">
        <title>Resolving the Mortierellaceae phylogeny through synthesis of multi-gene phylogenetics and phylogenomics.</title>
        <authorList>
            <person name="Vandepol N."/>
            <person name="Liber J."/>
            <person name="Desiro A."/>
            <person name="Na H."/>
            <person name="Kennedy M."/>
            <person name="Barry K."/>
            <person name="Grigoriev I.V."/>
            <person name="Miller A.N."/>
            <person name="O'Donnell K."/>
            <person name="Stajich J.E."/>
            <person name="Bonito G."/>
        </authorList>
    </citation>
    <scope>NUCLEOTIDE SEQUENCE</scope>
    <source>
        <strain evidence="2">MES-2147</strain>
    </source>
</reference>
<dbReference type="AlphaFoldDB" id="A0A9P6JLS0"/>
<protein>
    <submittedName>
        <fullName evidence="2">Uncharacterized protein</fullName>
    </submittedName>
</protein>
<feature type="non-terminal residue" evidence="2">
    <location>
        <position position="59"/>
    </location>
</feature>
<comment type="caution">
    <text evidence="2">The sequence shown here is derived from an EMBL/GenBank/DDBJ whole genome shotgun (WGS) entry which is preliminary data.</text>
</comment>
<sequence>MASVVSTFKKSSMRMVLNSISSAKIPNEQPEQHIEQAEQQVEPEQQVEEPEQQAEQETE</sequence>
<keyword evidence="3" id="KW-1185">Reference proteome</keyword>
<evidence type="ECO:0000313" key="2">
    <source>
        <dbReference type="EMBL" id="KAF9980023.1"/>
    </source>
</evidence>
<proteinExistence type="predicted"/>
<evidence type="ECO:0000256" key="1">
    <source>
        <dbReference type="SAM" id="MobiDB-lite"/>
    </source>
</evidence>
<gene>
    <name evidence="2" type="ORF">BGZ65_005666</name>
</gene>
<organism evidence="2 3">
    <name type="scientific">Modicella reniformis</name>
    <dbReference type="NCBI Taxonomy" id="1440133"/>
    <lineage>
        <taxon>Eukaryota</taxon>
        <taxon>Fungi</taxon>
        <taxon>Fungi incertae sedis</taxon>
        <taxon>Mucoromycota</taxon>
        <taxon>Mortierellomycotina</taxon>
        <taxon>Mortierellomycetes</taxon>
        <taxon>Mortierellales</taxon>
        <taxon>Mortierellaceae</taxon>
        <taxon>Modicella</taxon>
    </lineage>
</organism>
<dbReference type="Proteomes" id="UP000749646">
    <property type="component" value="Unassembled WGS sequence"/>
</dbReference>
<feature type="compositionally biased region" description="Acidic residues" evidence="1">
    <location>
        <begin position="45"/>
        <end position="59"/>
    </location>
</feature>